<gene>
    <name evidence="1" type="ORF">E0D97_10495</name>
</gene>
<proteinExistence type="predicted"/>
<sequence length="65" mass="7331">MAELQQPDLDRLEYIAGMLAELRGMAEEGQLPSISYYLGMAQMDALELLDRLTELDSRDERNAVA</sequence>
<protein>
    <submittedName>
        <fullName evidence="1">Uncharacterized protein</fullName>
    </submittedName>
</protein>
<evidence type="ECO:0000313" key="2">
    <source>
        <dbReference type="Proteomes" id="UP000291301"/>
    </source>
</evidence>
<name>A0A4R0PDS5_9HYPH</name>
<dbReference type="OrthoDB" id="7916800at2"/>
<dbReference type="AlphaFoldDB" id="A0A4R0PDS5"/>
<accession>A0A4R0PDS5</accession>
<dbReference type="Proteomes" id="UP000291301">
    <property type="component" value="Unassembled WGS sequence"/>
</dbReference>
<evidence type="ECO:0000313" key="1">
    <source>
        <dbReference type="EMBL" id="TCD14479.1"/>
    </source>
</evidence>
<organism evidence="1 2">
    <name type="scientific">Oricola cellulosilytica</name>
    <dbReference type="NCBI Taxonomy" id="1429082"/>
    <lineage>
        <taxon>Bacteria</taxon>
        <taxon>Pseudomonadati</taxon>
        <taxon>Pseudomonadota</taxon>
        <taxon>Alphaproteobacteria</taxon>
        <taxon>Hyphomicrobiales</taxon>
        <taxon>Ahrensiaceae</taxon>
        <taxon>Oricola</taxon>
    </lineage>
</organism>
<dbReference type="RefSeq" id="WP_131568544.1">
    <property type="nucleotide sequence ID" value="NZ_JAINFK010000002.1"/>
</dbReference>
<dbReference type="EMBL" id="SJST01000003">
    <property type="protein sequence ID" value="TCD14479.1"/>
    <property type="molecule type" value="Genomic_DNA"/>
</dbReference>
<reference evidence="1 2" key="1">
    <citation type="journal article" date="2015" name="Antonie Van Leeuwenhoek">
        <title>Oricola cellulosilytica gen. nov., sp. nov., a cellulose-degrading bacterium of the family Phyllobacteriaceae isolated from surface seashore water, and emended descriptions of Mesorhizobium loti and Phyllobacterium myrsinacearum.</title>
        <authorList>
            <person name="Hameed A."/>
            <person name="Shahina M."/>
            <person name="Lai W.A."/>
            <person name="Lin S.Y."/>
            <person name="Young L.S."/>
            <person name="Liu Y.C."/>
            <person name="Hsu Y.H."/>
            <person name="Young C.C."/>
        </authorList>
    </citation>
    <scope>NUCLEOTIDE SEQUENCE [LARGE SCALE GENOMIC DNA]</scope>
    <source>
        <strain evidence="1 2">KCTC 52183</strain>
    </source>
</reference>
<keyword evidence="2" id="KW-1185">Reference proteome</keyword>
<comment type="caution">
    <text evidence="1">The sequence shown here is derived from an EMBL/GenBank/DDBJ whole genome shotgun (WGS) entry which is preliminary data.</text>
</comment>